<dbReference type="PROSITE" id="PS50217">
    <property type="entry name" value="BZIP"/>
    <property type="match status" value="1"/>
</dbReference>
<dbReference type="InterPro" id="IPR047229">
    <property type="entry name" value="NFIL3-like"/>
</dbReference>
<accession>A0A2T7NRN4</accession>
<keyword evidence="4" id="KW-0804">Transcription</keyword>
<dbReference type="GO" id="GO:0005634">
    <property type="term" value="C:nucleus"/>
    <property type="evidence" value="ECO:0007669"/>
    <property type="project" value="TreeGrafter"/>
</dbReference>
<evidence type="ECO:0000256" key="4">
    <source>
        <dbReference type="ARBA" id="ARBA00023163"/>
    </source>
</evidence>
<name>A0A2T7NRN4_POMCA</name>
<comment type="similarity">
    <text evidence="1">Belongs to the bZIP family. NFIL3 subfamily.</text>
</comment>
<keyword evidence="3" id="KW-0238">DNA-binding</keyword>
<dbReference type="GO" id="GO:0003677">
    <property type="term" value="F:DNA binding"/>
    <property type="evidence" value="ECO:0007669"/>
    <property type="project" value="UniProtKB-KW"/>
</dbReference>
<keyword evidence="9" id="KW-1185">Reference proteome</keyword>
<reference evidence="8 9" key="1">
    <citation type="submission" date="2018-04" db="EMBL/GenBank/DDBJ databases">
        <title>The genome of golden apple snail Pomacea canaliculata provides insight into stress tolerance and invasive adaptation.</title>
        <authorList>
            <person name="Liu C."/>
            <person name="Liu B."/>
            <person name="Ren Y."/>
            <person name="Zhang Y."/>
            <person name="Wang H."/>
            <person name="Li S."/>
            <person name="Jiang F."/>
            <person name="Yin L."/>
            <person name="Zhang G."/>
            <person name="Qian W."/>
            <person name="Fan W."/>
        </authorList>
    </citation>
    <scope>NUCLEOTIDE SEQUENCE [LARGE SCALE GENOMIC DNA]</scope>
    <source>
        <strain evidence="8">SZHN2017</strain>
        <tissue evidence="8">Muscle</tissue>
    </source>
</reference>
<evidence type="ECO:0000256" key="1">
    <source>
        <dbReference type="ARBA" id="ARBA00006079"/>
    </source>
</evidence>
<dbReference type="PROSITE" id="PS00036">
    <property type="entry name" value="BZIP_BASIC"/>
    <property type="match status" value="1"/>
</dbReference>
<proteinExistence type="inferred from homology"/>
<dbReference type="SMART" id="SM00338">
    <property type="entry name" value="BRLZ"/>
    <property type="match status" value="1"/>
</dbReference>
<sequence length="234" mass="25193">MMLTEGEPNEKVPRLSSTPTLPPDASGHEGAGHGSGGDSTGGDDLLLPADNMPAFPDRGGPPPLTTHHQHGGQGGSDADLCESPDGSNLSGGEGKAYGSDGGKSYGGSCSRKQREFIPDNRKDEQYWEKRRKNNEAARRSREKRRLHDMVLENRIVALEQENGRLRGELVMLKKRFGLPTDRPFTDGSEAAPPGLDGSLPERARRSPSPVAHHVKNSNNSTGVGWVPTPHLHLC</sequence>
<dbReference type="InterPro" id="IPR046347">
    <property type="entry name" value="bZIP_sf"/>
</dbReference>
<dbReference type="InterPro" id="IPR004827">
    <property type="entry name" value="bZIP"/>
</dbReference>
<dbReference type="STRING" id="400727.A0A2T7NRN4"/>
<dbReference type="PANTHER" id="PTHR15284:SF0">
    <property type="entry name" value="GH23983P"/>
    <property type="match status" value="1"/>
</dbReference>
<dbReference type="FunFam" id="1.20.5.170:FF:000025">
    <property type="entry name" value="nuclear factor interleukin-3-regulated protein-like"/>
    <property type="match status" value="1"/>
</dbReference>
<feature type="domain" description="BZIP" evidence="7">
    <location>
        <begin position="123"/>
        <end position="175"/>
    </location>
</feature>
<evidence type="ECO:0000256" key="5">
    <source>
        <dbReference type="ARBA" id="ARBA00023242"/>
    </source>
</evidence>
<feature type="region of interest" description="Disordered" evidence="6">
    <location>
        <begin position="180"/>
        <end position="234"/>
    </location>
</feature>
<feature type="compositionally biased region" description="Gly residues" evidence="6">
    <location>
        <begin position="89"/>
        <end position="105"/>
    </location>
</feature>
<dbReference type="Pfam" id="PF07716">
    <property type="entry name" value="bZIP_2"/>
    <property type="match status" value="1"/>
</dbReference>
<feature type="region of interest" description="Disordered" evidence="6">
    <location>
        <begin position="1"/>
        <end position="146"/>
    </location>
</feature>
<evidence type="ECO:0000256" key="3">
    <source>
        <dbReference type="ARBA" id="ARBA00023125"/>
    </source>
</evidence>
<evidence type="ECO:0000256" key="6">
    <source>
        <dbReference type="SAM" id="MobiDB-lite"/>
    </source>
</evidence>
<dbReference type="Gene3D" id="1.20.5.170">
    <property type="match status" value="1"/>
</dbReference>
<dbReference type="EMBL" id="PZQS01000010">
    <property type="protein sequence ID" value="PVD23803.1"/>
    <property type="molecule type" value="Genomic_DNA"/>
</dbReference>
<organism evidence="8 9">
    <name type="scientific">Pomacea canaliculata</name>
    <name type="common">Golden apple snail</name>
    <dbReference type="NCBI Taxonomy" id="400727"/>
    <lineage>
        <taxon>Eukaryota</taxon>
        <taxon>Metazoa</taxon>
        <taxon>Spiralia</taxon>
        <taxon>Lophotrochozoa</taxon>
        <taxon>Mollusca</taxon>
        <taxon>Gastropoda</taxon>
        <taxon>Caenogastropoda</taxon>
        <taxon>Architaenioglossa</taxon>
        <taxon>Ampullarioidea</taxon>
        <taxon>Ampullariidae</taxon>
        <taxon>Pomacea</taxon>
    </lineage>
</organism>
<dbReference type="AlphaFoldDB" id="A0A2T7NRN4"/>
<dbReference type="InterPro" id="IPR047106">
    <property type="entry name" value="NFIL3-like_bZIP"/>
</dbReference>
<dbReference type="GO" id="GO:0003700">
    <property type="term" value="F:DNA-binding transcription factor activity"/>
    <property type="evidence" value="ECO:0007669"/>
    <property type="project" value="InterPro"/>
</dbReference>
<dbReference type="Proteomes" id="UP000245119">
    <property type="component" value="Linkage Group LG10"/>
</dbReference>
<comment type="caution">
    <text evidence="8">The sequence shown here is derived from an EMBL/GenBank/DDBJ whole genome shotgun (WGS) entry which is preliminary data.</text>
</comment>
<evidence type="ECO:0000313" key="9">
    <source>
        <dbReference type="Proteomes" id="UP000245119"/>
    </source>
</evidence>
<dbReference type="CDD" id="cd14694">
    <property type="entry name" value="bZIP_NFIL3"/>
    <property type="match status" value="1"/>
</dbReference>
<evidence type="ECO:0000256" key="2">
    <source>
        <dbReference type="ARBA" id="ARBA00023015"/>
    </source>
</evidence>
<keyword evidence="2" id="KW-0805">Transcription regulation</keyword>
<dbReference type="SUPFAM" id="SSF57959">
    <property type="entry name" value="Leucine zipper domain"/>
    <property type="match status" value="1"/>
</dbReference>
<evidence type="ECO:0000259" key="7">
    <source>
        <dbReference type="PROSITE" id="PS50217"/>
    </source>
</evidence>
<dbReference type="OrthoDB" id="6151507at2759"/>
<evidence type="ECO:0000313" key="8">
    <source>
        <dbReference type="EMBL" id="PVD23803.1"/>
    </source>
</evidence>
<feature type="compositionally biased region" description="Basic and acidic residues" evidence="6">
    <location>
        <begin position="112"/>
        <end position="146"/>
    </location>
</feature>
<protein>
    <recommendedName>
        <fullName evidence="7">BZIP domain-containing protein</fullName>
    </recommendedName>
</protein>
<gene>
    <name evidence="8" type="ORF">C0Q70_17077</name>
</gene>
<dbReference type="PANTHER" id="PTHR15284">
    <property type="entry name" value="NUCLEAR FACTOR INTERLEUKIN-3-REGULATED PROTEIN"/>
    <property type="match status" value="1"/>
</dbReference>
<dbReference type="GO" id="GO:0007623">
    <property type="term" value="P:circadian rhythm"/>
    <property type="evidence" value="ECO:0007669"/>
    <property type="project" value="TreeGrafter"/>
</dbReference>
<keyword evidence="5" id="KW-0539">Nucleus</keyword>